<dbReference type="SUPFAM" id="SSF49830">
    <property type="entry name" value="ENV polyprotein, receptor-binding domain"/>
    <property type="match status" value="1"/>
</dbReference>
<evidence type="ECO:0000313" key="3">
    <source>
        <dbReference type="Ensembl" id="ENSBOBP00000008695.1"/>
    </source>
</evidence>
<dbReference type="Gene3D" id="3.90.310.10">
    <property type="entry name" value="ENV polyprotein, receptor-binding domain"/>
    <property type="match status" value="2"/>
</dbReference>
<keyword evidence="4" id="KW-1185">Reference proteome</keyword>
<feature type="chain" id="PRO_5034350770" description="Envelope glycoprotein" evidence="2">
    <location>
        <begin position="20"/>
        <end position="590"/>
    </location>
</feature>
<dbReference type="PANTHER" id="PTHR10424">
    <property type="entry name" value="VIRAL ENVELOPE PROTEIN"/>
    <property type="match status" value="1"/>
</dbReference>
<keyword evidence="1" id="KW-0472">Membrane</keyword>
<evidence type="ECO:0000313" key="4">
    <source>
        <dbReference type="Proteomes" id="UP000694567"/>
    </source>
</evidence>
<reference evidence="3" key="1">
    <citation type="submission" date="2025-08" db="UniProtKB">
        <authorList>
            <consortium name="Ensembl"/>
        </authorList>
    </citation>
    <scope>IDENTIFICATION</scope>
</reference>
<dbReference type="Pfam" id="PF00429">
    <property type="entry name" value="TLV_coat"/>
    <property type="match status" value="1"/>
</dbReference>
<keyword evidence="2" id="KW-0732">Signal</keyword>
<sequence>MNPPTLLTIIVIWAVGGIATPAYTQALTHQPFKWSIIRWKDQKVLQSVVTAGAPSFVQPRCSFIPVFGCNRNPRDPELNVGHFYLCPSSSPDYCNWDGHYYCAYWGCETIASGWIPKVPDKFLQNLNLTVISPQDPGWIKGKTWGMRYWEEGKDRGGLFLIKKEIAPPDVEPVGPNPVIVNKEPLFKKVVNTTSVSNSTKRVPSFPQEIEATTMPLWKILMASYQFLNTTNPNLTKHCWLCFDVKPPFYEAIGVTSKPRYMDGSNPAQCIWNRKDGQQQGISMLQVSGQGSCLGIIPPQKKHLCKEIINPEREPSADWLLPDQNTKWICSKVGLTPCLSLKVFNRNEEYCIQVVVVPKIIYHPEDYIYNYQTVQEHHSQKREPITALTVATLIAIGAAGGGTGITSLVQQNQKFQSLRAAVDEDLLTIEKSISALETSLRSLSEVVLQNRRGLDLMFLQQGGLCEALKEECCMYADHTGVVRDTMTKLREGLEKRKQEREQQQNWFETLFNKSPWLTTVLSTIAGPLVLLIIGLTFGPCIFNKIISIIKGRLEAAHLMVVKTQYEQTKGPTPACLETHIPKHEGAESAHL</sequence>
<keyword evidence="1" id="KW-0812">Transmembrane</keyword>
<proteinExistence type="predicted"/>
<evidence type="ECO:0000256" key="2">
    <source>
        <dbReference type="SAM" id="SignalP"/>
    </source>
</evidence>
<organism evidence="3 4">
    <name type="scientific">Bubo bubo</name>
    <name type="common">Eurasian eagle-owl</name>
    <name type="synonym">Strix bubo</name>
    <dbReference type="NCBI Taxonomy" id="30461"/>
    <lineage>
        <taxon>Eukaryota</taxon>
        <taxon>Metazoa</taxon>
        <taxon>Chordata</taxon>
        <taxon>Craniata</taxon>
        <taxon>Vertebrata</taxon>
        <taxon>Euteleostomi</taxon>
        <taxon>Archelosauria</taxon>
        <taxon>Archosauria</taxon>
        <taxon>Dinosauria</taxon>
        <taxon>Saurischia</taxon>
        <taxon>Theropoda</taxon>
        <taxon>Coelurosauria</taxon>
        <taxon>Aves</taxon>
        <taxon>Neognathae</taxon>
        <taxon>Neoaves</taxon>
        <taxon>Telluraves</taxon>
        <taxon>Strigiformes</taxon>
        <taxon>Strigidae</taxon>
        <taxon>Bubo</taxon>
    </lineage>
</organism>
<reference evidence="3" key="2">
    <citation type="submission" date="2025-09" db="UniProtKB">
        <authorList>
            <consortium name="Ensembl"/>
        </authorList>
    </citation>
    <scope>IDENTIFICATION</scope>
</reference>
<dbReference type="PANTHER" id="PTHR10424:SF82">
    <property type="entry name" value="ENVELOPE GLYCOPROTEIN-RELATED"/>
    <property type="match status" value="1"/>
</dbReference>
<dbReference type="AlphaFoldDB" id="A0A8C0IBX5"/>
<dbReference type="SUPFAM" id="SSF58069">
    <property type="entry name" value="Virus ectodomain"/>
    <property type="match status" value="1"/>
</dbReference>
<evidence type="ECO:0008006" key="5">
    <source>
        <dbReference type="Google" id="ProtNLM"/>
    </source>
</evidence>
<feature type="signal peptide" evidence="2">
    <location>
        <begin position="1"/>
        <end position="19"/>
    </location>
</feature>
<dbReference type="InterPro" id="IPR018154">
    <property type="entry name" value="TLV/ENV_coat_polyprotein"/>
</dbReference>
<dbReference type="InterPro" id="IPR008981">
    <property type="entry name" value="FMuLV_rcpt-bd"/>
</dbReference>
<keyword evidence="1" id="KW-1133">Transmembrane helix</keyword>
<feature type="transmembrane region" description="Helical" evidence="1">
    <location>
        <begin position="515"/>
        <end position="541"/>
    </location>
</feature>
<name>A0A8C0IBX5_BUBBB</name>
<evidence type="ECO:0000256" key="1">
    <source>
        <dbReference type="SAM" id="Phobius"/>
    </source>
</evidence>
<dbReference type="Gene3D" id="1.10.287.210">
    <property type="match status" value="1"/>
</dbReference>
<dbReference type="CDD" id="cd09851">
    <property type="entry name" value="HTLV-1-like_HR1-HR2"/>
    <property type="match status" value="1"/>
</dbReference>
<dbReference type="Ensembl" id="ENSBOBT00000008917.1">
    <property type="protein sequence ID" value="ENSBOBP00000008695.1"/>
    <property type="gene ID" value="ENSBOBG00000005636.1"/>
</dbReference>
<protein>
    <recommendedName>
        <fullName evidence="5">Envelope glycoprotein</fullName>
    </recommendedName>
</protein>
<dbReference type="Proteomes" id="UP000694567">
    <property type="component" value="Unplaced"/>
</dbReference>
<accession>A0A8C0IBX5</accession>